<evidence type="ECO:0000313" key="2">
    <source>
        <dbReference type="EMBL" id="MFC1404528.1"/>
    </source>
</evidence>
<feature type="signal peptide" evidence="1">
    <location>
        <begin position="1"/>
        <end position="31"/>
    </location>
</feature>
<evidence type="ECO:0000256" key="1">
    <source>
        <dbReference type="SAM" id="SignalP"/>
    </source>
</evidence>
<protein>
    <recommendedName>
        <fullName evidence="4">Secreted protein</fullName>
    </recommendedName>
</protein>
<sequence>MQSLSRRLGTLAVATAVATAGLAVCSTAASAKSDLAVGVGSRTVALGGTVRVQAEGDSDDFGGAAVRICIDGRTGRGAWRQLACGPQNHRLQLKLRARHRGILRFRAQLVALTGPHHHTVDRTSAVVAVRVR</sequence>
<evidence type="ECO:0000313" key="3">
    <source>
        <dbReference type="Proteomes" id="UP001592528"/>
    </source>
</evidence>
<evidence type="ECO:0008006" key="4">
    <source>
        <dbReference type="Google" id="ProtNLM"/>
    </source>
</evidence>
<dbReference type="RefSeq" id="WP_037595152.1">
    <property type="nucleotide sequence ID" value="NZ_JBHEZZ010000015.1"/>
</dbReference>
<accession>A0ABV6USV0</accession>
<comment type="caution">
    <text evidence="2">The sequence shown here is derived from an EMBL/GenBank/DDBJ whole genome shotgun (WGS) entry which is preliminary data.</text>
</comment>
<keyword evidence="3" id="KW-1185">Reference proteome</keyword>
<gene>
    <name evidence="2" type="ORF">ACEZDJ_24835</name>
</gene>
<dbReference type="EMBL" id="JBHEZZ010000015">
    <property type="protein sequence ID" value="MFC1404528.1"/>
    <property type="molecule type" value="Genomic_DNA"/>
</dbReference>
<keyword evidence="1" id="KW-0732">Signal</keyword>
<name>A0ABV6USV0_9ACTN</name>
<feature type="chain" id="PRO_5045416068" description="Secreted protein" evidence="1">
    <location>
        <begin position="32"/>
        <end position="132"/>
    </location>
</feature>
<organism evidence="2 3">
    <name type="scientific">Streptacidiphilus cavernicola</name>
    <dbReference type="NCBI Taxonomy" id="3342716"/>
    <lineage>
        <taxon>Bacteria</taxon>
        <taxon>Bacillati</taxon>
        <taxon>Actinomycetota</taxon>
        <taxon>Actinomycetes</taxon>
        <taxon>Kitasatosporales</taxon>
        <taxon>Streptomycetaceae</taxon>
        <taxon>Streptacidiphilus</taxon>
    </lineage>
</organism>
<proteinExistence type="predicted"/>
<reference evidence="2 3" key="1">
    <citation type="submission" date="2024-09" db="EMBL/GenBank/DDBJ databases">
        <authorList>
            <person name="Lee S.D."/>
        </authorList>
    </citation>
    <scope>NUCLEOTIDE SEQUENCE [LARGE SCALE GENOMIC DNA]</scope>
    <source>
        <strain evidence="2 3">N1-5</strain>
    </source>
</reference>
<dbReference type="Proteomes" id="UP001592528">
    <property type="component" value="Unassembled WGS sequence"/>
</dbReference>